<feature type="compositionally biased region" description="Polar residues" evidence="10">
    <location>
        <begin position="567"/>
        <end position="583"/>
    </location>
</feature>
<comment type="caution">
    <text evidence="11">The sequence shown here is derived from an EMBL/GenBank/DDBJ whole genome shotgun (WGS) entry which is preliminary data.</text>
</comment>
<protein>
    <recommendedName>
        <fullName evidence="2">histone acetyltransferase</fullName>
        <ecNumber evidence="2">2.3.1.48</ecNumber>
    </recommendedName>
</protein>
<evidence type="ECO:0000256" key="6">
    <source>
        <dbReference type="ARBA" id="ARBA00023015"/>
    </source>
</evidence>
<evidence type="ECO:0000256" key="7">
    <source>
        <dbReference type="ARBA" id="ARBA00023163"/>
    </source>
</evidence>
<feature type="region of interest" description="Disordered" evidence="10">
    <location>
        <begin position="417"/>
        <end position="437"/>
    </location>
</feature>
<dbReference type="PANTHER" id="PTHR31571:SF2">
    <property type="entry name" value="HISTONE ACETYLTRANSFERASE RTT109"/>
    <property type="match status" value="1"/>
</dbReference>
<dbReference type="PROSITE" id="PS51728">
    <property type="entry name" value="RTT109_HAT"/>
    <property type="match status" value="1"/>
</dbReference>
<keyword evidence="12" id="KW-1185">Reference proteome</keyword>
<gene>
    <name evidence="11" type="ORF">GP486_000725</name>
</gene>
<keyword evidence="8" id="KW-0539">Nucleus</keyword>
<feature type="region of interest" description="Disordered" evidence="10">
    <location>
        <begin position="567"/>
        <end position="604"/>
    </location>
</feature>
<evidence type="ECO:0000256" key="10">
    <source>
        <dbReference type="SAM" id="MobiDB-lite"/>
    </source>
</evidence>
<evidence type="ECO:0000256" key="8">
    <source>
        <dbReference type="ARBA" id="ARBA00023242"/>
    </source>
</evidence>
<dbReference type="GO" id="GO:0032931">
    <property type="term" value="F:histone H3K56 acetyltransferase activity"/>
    <property type="evidence" value="ECO:0007669"/>
    <property type="project" value="TreeGrafter"/>
</dbReference>
<name>A0A9P8LID5_9PEZI</name>
<evidence type="ECO:0000313" key="12">
    <source>
        <dbReference type="Proteomes" id="UP000750711"/>
    </source>
</evidence>
<evidence type="ECO:0000256" key="2">
    <source>
        <dbReference type="ARBA" id="ARBA00013184"/>
    </source>
</evidence>
<dbReference type="Proteomes" id="UP000750711">
    <property type="component" value="Unassembled WGS sequence"/>
</dbReference>
<dbReference type="InterPro" id="IPR016849">
    <property type="entry name" value="Rtt109"/>
</dbReference>
<dbReference type="InterPro" id="IPR051236">
    <property type="entry name" value="HAT_RTT109-like"/>
</dbReference>
<sequence>MLQQRSPTTQSDEIKSRDLKSKLAAALPEGVQFSLYHTSTPPTRCPAIYAPVPGSKPEKTYCEKQFLAVAFNPDHNASAQSALGDEGGSGCGLLVYAIEIFVYTTMSLTTLFVSKADSTGYLYLAKLPPGSPSPLKVISTTFLSYLVESRQRSDIKLAVSLFARAQDQYLFPGSVENSGKHVLDDTKLIKWWCGVLDPVLREPLTKPKNKALDGSEEKDTNAKIAKGYLVVPGFNKYETMPLLPSSVKTDPPNGKRWVNGHPLLQISSDSDAPPRCLIPRFPDDPKARYLDELDDEIAESREAQGRSISNGYRGRGQWRSVQSLDQFWEMMAFRQECSAGRIVGFIWVVFDPAQRPASGSGNPTTESQLPHATSLNKEVILENVVPYPHQLQVRDLTCASQMPRSVRAESYEKLPANSPFNLPPTGGSIDRVKPPPLVTGTVRRKTRKLTGPIHIRQPRIKVSSSRSATSSLPSLTPFYTWPIESRGRLVLDEKEYKRVSDLLLRLDFSTETLAKGSTKRYVNEVSVIAGLEGGQRFWGDIVVGRKDILSTSGERASVSSADLVGRSNASGVATSTSTNSDRTPNVLDGGLVRKRPKPSESEGLAANLLGGALVRKKPKA</sequence>
<dbReference type="EMBL" id="JAGHQM010000053">
    <property type="protein sequence ID" value="KAH0565868.1"/>
    <property type="molecule type" value="Genomic_DNA"/>
</dbReference>
<dbReference type="InterPro" id="IPR013178">
    <property type="entry name" value="Histone_AcTrfase_Rtt109/CBP"/>
</dbReference>
<dbReference type="GO" id="GO:0005634">
    <property type="term" value="C:nucleus"/>
    <property type="evidence" value="ECO:0007669"/>
    <property type="project" value="UniProtKB-SubCell"/>
</dbReference>
<keyword evidence="7" id="KW-0804">Transcription</keyword>
<dbReference type="Pfam" id="PF08214">
    <property type="entry name" value="HAT_KAT11"/>
    <property type="match status" value="1"/>
</dbReference>
<keyword evidence="4" id="KW-0227">DNA damage</keyword>
<evidence type="ECO:0000256" key="4">
    <source>
        <dbReference type="ARBA" id="ARBA00022763"/>
    </source>
</evidence>
<keyword evidence="3" id="KW-0808">Transferase</keyword>
<comment type="subcellular location">
    <subcellularLocation>
        <location evidence="1">Nucleus</location>
    </subcellularLocation>
</comment>
<reference evidence="11" key="1">
    <citation type="submission" date="2021-03" db="EMBL/GenBank/DDBJ databases">
        <title>Comparative genomics and phylogenomic investigation of the class Geoglossomycetes provide insights into ecological specialization and systematics.</title>
        <authorList>
            <person name="Melie T."/>
            <person name="Pirro S."/>
            <person name="Miller A.N."/>
            <person name="Quandt A."/>
        </authorList>
    </citation>
    <scope>NUCLEOTIDE SEQUENCE</scope>
    <source>
        <strain evidence="11">CAQ_001_2017</strain>
    </source>
</reference>
<evidence type="ECO:0000313" key="11">
    <source>
        <dbReference type="EMBL" id="KAH0565868.1"/>
    </source>
</evidence>
<evidence type="ECO:0000256" key="5">
    <source>
        <dbReference type="ARBA" id="ARBA00022990"/>
    </source>
</evidence>
<keyword evidence="6" id="KW-0805">Transcription regulation</keyword>
<organism evidence="11 12">
    <name type="scientific">Trichoglossum hirsutum</name>
    <dbReference type="NCBI Taxonomy" id="265104"/>
    <lineage>
        <taxon>Eukaryota</taxon>
        <taxon>Fungi</taxon>
        <taxon>Dikarya</taxon>
        <taxon>Ascomycota</taxon>
        <taxon>Pezizomycotina</taxon>
        <taxon>Geoglossomycetes</taxon>
        <taxon>Geoglossales</taxon>
        <taxon>Geoglossaceae</taxon>
        <taxon>Trichoglossum</taxon>
    </lineage>
</organism>
<dbReference type="AlphaFoldDB" id="A0A9P8LID5"/>
<keyword evidence="5" id="KW-0007">Acetylation</keyword>
<dbReference type="PANTHER" id="PTHR31571">
    <property type="entry name" value="ALTERED INHERITANCE OF MITOCHONDRIA PROTEIN 6"/>
    <property type="match status" value="1"/>
</dbReference>
<dbReference type="EC" id="2.3.1.48" evidence="2"/>
<evidence type="ECO:0000256" key="3">
    <source>
        <dbReference type="ARBA" id="ARBA00022679"/>
    </source>
</evidence>
<accession>A0A9P8LID5</accession>
<dbReference type="SMART" id="SM01250">
    <property type="entry name" value="KAT11"/>
    <property type="match status" value="1"/>
</dbReference>
<proteinExistence type="predicted"/>
<dbReference type="GO" id="GO:0006974">
    <property type="term" value="P:DNA damage response"/>
    <property type="evidence" value="ECO:0007669"/>
    <property type="project" value="UniProtKB-KW"/>
</dbReference>
<evidence type="ECO:0000256" key="1">
    <source>
        <dbReference type="ARBA" id="ARBA00004123"/>
    </source>
</evidence>
<dbReference type="GO" id="GO:0006355">
    <property type="term" value="P:regulation of DNA-templated transcription"/>
    <property type="evidence" value="ECO:0007669"/>
    <property type="project" value="InterPro"/>
</dbReference>
<comment type="catalytic activity">
    <reaction evidence="9">
        <text>L-lysyl-[histone] + acetyl-CoA = N(6)-acetyl-L-lysyl-[histone] + CoA + H(+)</text>
        <dbReference type="Rhea" id="RHEA:21992"/>
        <dbReference type="Rhea" id="RHEA-COMP:9845"/>
        <dbReference type="Rhea" id="RHEA-COMP:11338"/>
        <dbReference type="ChEBI" id="CHEBI:15378"/>
        <dbReference type="ChEBI" id="CHEBI:29969"/>
        <dbReference type="ChEBI" id="CHEBI:57287"/>
        <dbReference type="ChEBI" id="CHEBI:57288"/>
        <dbReference type="ChEBI" id="CHEBI:61930"/>
        <dbReference type="EC" id="2.3.1.48"/>
    </reaction>
    <physiologicalReaction direction="left-to-right" evidence="9">
        <dbReference type="Rhea" id="RHEA:21993"/>
    </physiologicalReaction>
</comment>
<evidence type="ECO:0000256" key="9">
    <source>
        <dbReference type="ARBA" id="ARBA00048940"/>
    </source>
</evidence>